<evidence type="ECO:0000313" key="6">
    <source>
        <dbReference type="Proteomes" id="UP000238877"/>
    </source>
</evidence>
<dbReference type="CDD" id="cd24052">
    <property type="entry name" value="ASKHA_NBD_HpPPX-GppA-like"/>
    <property type="match status" value="1"/>
</dbReference>
<reference evidence="5 6" key="1">
    <citation type="submission" date="2018-01" db="EMBL/GenBank/DDBJ databases">
        <title>Draft genome sequences of clinical isolates and type strains of oral Veillonella including Veillonella infantum sp., nov.</title>
        <authorList>
            <person name="Mashima I."/>
            <person name="Liao Y.-C."/>
            <person name="Sabharwal A."/>
            <person name="Haase E.M."/>
            <person name="Nakazawa F."/>
            <person name="Scannapieco F.A."/>
        </authorList>
    </citation>
    <scope>NUCLEOTIDE SEQUENCE [LARGE SCALE GENOMIC DNA]</scope>
    <source>
        <strain evidence="5 6">Y6</strain>
    </source>
</reference>
<dbReference type="Pfam" id="PF21447">
    <property type="entry name" value="Ppx-GppA_III"/>
    <property type="match status" value="1"/>
</dbReference>
<sequence>MERIAFIDLGSNSVRFVIYEISDTGSYRLLYQEKDSIRLSENMWGDHKLTQEAMNRALVSLQSYVHMAKAFEVDTIKAVATAAVRLANNGDEFINLVKQDTGLELECISGVEEARLGFLGVINTIGLKDFVIFDLGGASTEVTLVRNRQIEKSVSLPIGALTLTGTYQKGEEFTDKEYNKMVKAIKQAIEEHPWLKNVKKPLLGIGGTARNIAKMDQRKLSYPITKLHNYEIPYHRFTELLDEVKSKPLAQRKKINGLSSERADIIIAGMTIVYELFNYINCKTLVVGGSGLREGLFYDYYGQAYLGGNPIIPDILIHSAENVLLGMTRYELIHAKHVGKLADILYDQWQPLHKGDTALRRCLQVSSLLHDIGKRVNYYSHARHGCYMLVNSNLYGITHIEQAFSAFLVMNSHGLKPKEYKNFLYGQLLDDEQKAIGKKLSIILAIAEALDESHEQLITHLESRISPDDVQLIVHYPSSRDISIIKGAVERLAKAFKKEYKRQLQIEWSPQ</sequence>
<feature type="domain" description="Ppx/GppA phosphatase N-terminal" evidence="3">
    <location>
        <begin position="18"/>
        <end position="300"/>
    </location>
</feature>
<dbReference type="InterPro" id="IPR048950">
    <property type="entry name" value="Ppx_GppA_C"/>
</dbReference>
<dbReference type="Proteomes" id="UP000238877">
    <property type="component" value="Unassembled WGS sequence"/>
</dbReference>
<dbReference type="Pfam" id="PF02541">
    <property type="entry name" value="Ppx-GppA"/>
    <property type="match status" value="1"/>
</dbReference>
<dbReference type="RefSeq" id="WP_105093000.1">
    <property type="nucleotide sequence ID" value="NZ_PPDF01000012.1"/>
</dbReference>
<protein>
    <submittedName>
        <fullName evidence="5">Exopolyphosphatase</fullName>
    </submittedName>
</protein>
<dbReference type="Gene3D" id="3.30.420.40">
    <property type="match status" value="1"/>
</dbReference>
<dbReference type="InterPro" id="IPR050273">
    <property type="entry name" value="GppA/Ppx_hydrolase"/>
</dbReference>
<dbReference type="Gene3D" id="3.30.420.150">
    <property type="entry name" value="Exopolyphosphatase. Domain 2"/>
    <property type="match status" value="1"/>
</dbReference>
<dbReference type="STRING" id="1110546.GCA_001078375_00706"/>
<dbReference type="AlphaFoldDB" id="A0A2S7ZMQ2"/>
<gene>
    <name evidence="5" type="ORF">VTHSUH11_06030</name>
</gene>
<comment type="similarity">
    <text evidence="1">Belongs to the GppA/Ppx family.</text>
</comment>
<dbReference type="SUPFAM" id="SSF53067">
    <property type="entry name" value="Actin-like ATPase domain"/>
    <property type="match status" value="2"/>
</dbReference>
<dbReference type="EMBL" id="PPDF01000012">
    <property type="protein sequence ID" value="PQL24536.1"/>
    <property type="molecule type" value="Genomic_DNA"/>
</dbReference>
<dbReference type="Gene3D" id="1.10.3210.10">
    <property type="entry name" value="Hypothetical protein af1432"/>
    <property type="match status" value="1"/>
</dbReference>
<dbReference type="GO" id="GO:0016787">
    <property type="term" value="F:hydrolase activity"/>
    <property type="evidence" value="ECO:0007669"/>
    <property type="project" value="UniProtKB-KW"/>
</dbReference>
<dbReference type="InterPro" id="IPR030673">
    <property type="entry name" value="PyroPPase_GppA_Ppx"/>
</dbReference>
<evidence type="ECO:0000256" key="2">
    <source>
        <dbReference type="ARBA" id="ARBA00022801"/>
    </source>
</evidence>
<dbReference type="PANTHER" id="PTHR30005">
    <property type="entry name" value="EXOPOLYPHOSPHATASE"/>
    <property type="match status" value="1"/>
</dbReference>
<name>A0A2S7ZMQ2_9FIRM</name>
<comment type="caution">
    <text evidence="5">The sequence shown here is derived from an EMBL/GenBank/DDBJ whole genome shotgun (WGS) entry which is preliminary data.</text>
</comment>
<evidence type="ECO:0000313" key="5">
    <source>
        <dbReference type="EMBL" id="PQL24536.1"/>
    </source>
</evidence>
<evidence type="ECO:0000256" key="1">
    <source>
        <dbReference type="ARBA" id="ARBA00007125"/>
    </source>
</evidence>
<dbReference type="InterPro" id="IPR003695">
    <property type="entry name" value="Ppx_GppA_N"/>
</dbReference>
<dbReference type="PANTHER" id="PTHR30005:SF0">
    <property type="entry name" value="RETROGRADE REGULATION PROTEIN 2"/>
    <property type="match status" value="1"/>
</dbReference>
<dbReference type="GO" id="GO:0006357">
    <property type="term" value="P:regulation of transcription by RNA polymerase II"/>
    <property type="evidence" value="ECO:0007669"/>
    <property type="project" value="TreeGrafter"/>
</dbReference>
<feature type="domain" description="Ppx/GppA phosphatase C-terminal" evidence="4">
    <location>
        <begin position="333"/>
        <end position="469"/>
    </location>
</feature>
<dbReference type="PIRSF" id="PIRSF001267">
    <property type="entry name" value="Pyrophosphatase_GppA_Ppx"/>
    <property type="match status" value="1"/>
</dbReference>
<accession>A0A2S7ZMQ2</accession>
<dbReference type="InterPro" id="IPR043129">
    <property type="entry name" value="ATPase_NBD"/>
</dbReference>
<keyword evidence="2" id="KW-0378">Hydrolase</keyword>
<evidence type="ECO:0000259" key="3">
    <source>
        <dbReference type="Pfam" id="PF02541"/>
    </source>
</evidence>
<evidence type="ECO:0000259" key="4">
    <source>
        <dbReference type="Pfam" id="PF21447"/>
    </source>
</evidence>
<proteinExistence type="inferred from homology"/>
<dbReference type="SUPFAM" id="SSF109604">
    <property type="entry name" value="HD-domain/PDEase-like"/>
    <property type="match status" value="1"/>
</dbReference>
<organism evidence="5 6">
    <name type="scientific">Veillonella tobetsuensis</name>
    <dbReference type="NCBI Taxonomy" id="1110546"/>
    <lineage>
        <taxon>Bacteria</taxon>
        <taxon>Bacillati</taxon>
        <taxon>Bacillota</taxon>
        <taxon>Negativicutes</taxon>
        <taxon>Veillonellales</taxon>
        <taxon>Veillonellaceae</taxon>
        <taxon>Veillonella</taxon>
    </lineage>
</organism>